<feature type="region of interest" description="Disordered" evidence="6">
    <location>
        <begin position="86"/>
        <end position="130"/>
    </location>
</feature>
<feature type="domain" description="Anaphase-promoting complex subunit 1 N-terminal" evidence="7">
    <location>
        <begin position="31"/>
        <end position="198"/>
    </location>
</feature>
<dbReference type="GO" id="GO:0031145">
    <property type="term" value="P:anaphase-promoting complex-dependent catabolic process"/>
    <property type="evidence" value="ECO:0007669"/>
    <property type="project" value="TreeGrafter"/>
</dbReference>
<accession>A0A3N4HUV8</accession>
<dbReference type="GO" id="GO:0060090">
    <property type="term" value="F:molecular adaptor activity"/>
    <property type="evidence" value="ECO:0007669"/>
    <property type="project" value="TreeGrafter"/>
</dbReference>
<protein>
    <submittedName>
        <fullName evidence="9">Uncharacterized protein</fullName>
    </submittedName>
</protein>
<feature type="region of interest" description="Disordered" evidence="6">
    <location>
        <begin position="328"/>
        <end position="368"/>
    </location>
</feature>
<evidence type="ECO:0000256" key="4">
    <source>
        <dbReference type="ARBA" id="ARBA00022776"/>
    </source>
</evidence>
<evidence type="ECO:0000256" key="3">
    <source>
        <dbReference type="ARBA" id="ARBA00022737"/>
    </source>
</evidence>
<evidence type="ECO:0000313" key="10">
    <source>
        <dbReference type="Proteomes" id="UP000275078"/>
    </source>
</evidence>
<feature type="domain" description="Anaphase-promoting complex subunit 1 beta-sandwich" evidence="8">
    <location>
        <begin position="1754"/>
        <end position="1833"/>
    </location>
</feature>
<evidence type="ECO:0000313" key="9">
    <source>
        <dbReference type="EMBL" id="RPA77459.1"/>
    </source>
</evidence>
<dbReference type="Proteomes" id="UP000275078">
    <property type="component" value="Unassembled WGS sequence"/>
</dbReference>
<feature type="compositionally biased region" description="Basic and acidic residues" evidence="6">
    <location>
        <begin position="658"/>
        <end position="684"/>
    </location>
</feature>
<evidence type="ECO:0000256" key="1">
    <source>
        <dbReference type="ARBA" id="ARBA00010547"/>
    </source>
</evidence>
<dbReference type="InterPro" id="IPR024990">
    <property type="entry name" value="Apc1"/>
</dbReference>
<keyword evidence="10" id="KW-1185">Reference proteome</keyword>
<name>A0A3N4HUV8_ASCIM</name>
<evidence type="ECO:0000256" key="6">
    <source>
        <dbReference type="SAM" id="MobiDB-lite"/>
    </source>
</evidence>
<dbReference type="Gene3D" id="1.25.10.10">
    <property type="entry name" value="Leucine-rich Repeat Variant"/>
    <property type="match status" value="2"/>
</dbReference>
<organism evidence="9 10">
    <name type="scientific">Ascobolus immersus RN42</name>
    <dbReference type="NCBI Taxonomy" id="1160509"/>
    <lineage>
        <taxon>Eukaryota</taxon>
        <taxon>Fungi</taxon>
        <taxon>Dikarya</taxon>
        <taxon>Ascomycota</taxon>
        <taxon>Pezizomycotina</taxon>
        <taxon>Pezizomycetes</taxon>
        <taxon>Pezizales</taxon>
        <taxon>Ascobolaceae</taxon>
        <taxon>Ascobolus</taxon>
    </lineage>
</organism>
<proteinExistence type="inferred from homology"/>
<keyword evidence="3" id="KW-0677">Repeat</keyword>
<dbReference type="InterPro" id="IPR049255">
    <property type="entry name" value="Apc1_N"/>
</dbReference>
<dbReference type="FunFam" id="1.25.10.10:FF:000531">
    <property type="entry name" value="Negative regulator of mitosis"/>
    <property type="match status" value="1"/>
</dbReference>
<evidence type="ECO:0000256" key="5">
    <source>
        <dbReference type="ARBA" id="ARBA00023306"/>
    </source>
</evidence>
<dbReference type="FunFam" id="1.25.10.10:FF:000400">
    <property type="entry name" value="20S cyclosome subunit (APC1/BimE), putative"/>
    <property type="match status" value="1"/>
</dbReference>
<keyword evidence="5" id="KW-0131">Cell cycle</keyword>
<dbReference type="InterPro" id="IPR011989">
    <property type="entry name" value="ARM-like"/>
</dbReference>
<comment type="similarity">
    <text evidence="1">Belongs to the APC1 family.</text>
</comment>
<feature type="domain" description="Anaphase-promoting complex subunit 1 N-terminal" evidence="7">
    <location>
        <begin position="219"/>
        <end position="608"/>
    </location>
</feature>
<evidence type="ECO:0000256" key="2">
    <source>
        <dbReference type="ARBA" id="ARBA00022618"/>
    </source>
</evidence>
<dbReference type="GO" id="GO:0051301">
    <property type="term" value="P:cell division"/>
    <property type="evidence" value="ECO:0007669"/>
    <property type="project" value="UniProtKB-KW"/>
</dbReference>
<dbReference type="InterPro" id="IPR048971">
    <property type="entry name" value="Apc1_3rd"/>
</dbReference>
<feature type="region of interest" description="Disordered" evidence="6">
    <location>
        <begin position="605"/>
        <end position="684"/>
    </location>
</feature>
<keyword evidence="2" id="KW-0132">Cell division</keyword>
<dbReference type="GO" id="GO:0070979">
    <property type="term" value="P:protein K11-linked ubiquitination"/>
    <property type="evidence" value="ECO:0007669"/>
    <property type="project" value="TreeGrafter"/>
</dbReference>
<feature type="compositionally biased region" description="Low complexity" evidence="6">
    <location>
        <begin position="640"/>
        <end position="651"/>
    </location>
</feature>
<feature type="compositionally biased region" description="Low complexity" evidence="6">
    <location>
        <begin position="348"/>
        <end position="368"/>
    </location>
</feature>
<dbReference type="Pfam" id="PF12859">
    <property type="entry name" value="ANAPC1"/>
    <property type="match status" value="2"/>
</dbReference>
<dbReference type="GO" id="GO:0007091">
    <property type="term" value="P:metaphase/anaphase transition of mitotic cell cycle"/>
    <property type="evidence" value="ECO:0007669"/>
    <property type="project" value="TreeGrafter"/>
</dbReference>
<dbReference type="EMBL" id="ML119726">
    <property type="protein sequence ID" value="RPA77459.1"/>
    <property type="molecule type" value="Genomic_DNA"/>
</dbReference>
<feature type="region of interest" description="Disordered" evidence="6">
    <location>
        <begin position="389"/>
        <end position="426"/>
    </location>
</feature>
<keyword evidence="4" id="KW-0498">Mitosis</keyword>
<evidence type="ECO:0000259" key="8">
    <source>
        <dbReference type="Pfam" id="PF21282"/>
    </source>
</evidence>
<gene>
    <name evidence="9" type="ORF">BJ508DRAFT_228770</name>
</gene>
<feature type="compositionally biased region" description="Low complexity" evidence="6">
    <location>
        <begin position="409"/>
        <end position="422"/>
    </location>
</feature>
<dbReference type="GO" id="GO:0005680">
    <property type="term" value="C:anaphase-promoting complex"/>
    <property type="evidence" value="ECO:0007669"/>
    <property type="project" value="InterPro"/>
</dbReference>
<dbReference type="PANTHER" id="PTHR12827">
    <property type="entry name" value="MEIOTIC CHECKPOINT REGULATOR TSG24 FAMILY MEMBER"/>
    <property type="match status" value="1"/>
</dbReference>
<sequence length="2002" mass="223251">MSRILSCGVHQPSSIDFLEAHGVLPPNAPRSSYRWWMSPYLPNDELIITDTAVAWCQNGNILRWFSFERENEPVLAATVCWFPDDDNQNWDKEPETEEESEDATAVPKSDFSRRSNVNGMFTPPPKKEPFKGIRAFTEEDREKYLYEPQGMRKAIVVFLRTQAHVYFQNGGSFLVNLPFRTEAVMPTPKGLVIQARMALPSMLTGIAMGGDIKDYISVPTSAPPRLFSLTDPLADVGMAMDAETQQTFDPGEDLVYFSPISELTWASEQPTEKKGEKKPEVILAVTYNKSKESLTVWHVKYVESDFPILEKETPVPSGAVSRRRSSFGLGQVTGQSTPVAGGGGAIPLGGSFRAQSQSQREESSIAIEFDAPRASRRVSSIVSRADLGGSIDRIPKGDRDGSFLGSNLSFSQTPSQSFSQNSYNQGHSQDRMAVDNLLNELNAENLDFNMGDLGLKTEIVLSKLEGIPFKCPEDEKGQPVLPKVFTMLAPVTVSEALGIHTILLCVVDKAKKCLVEFIFNVQAHSISKPTTGITVRKRGARGKASKKEDKLFVPRLHNIFRVDNVMDADLATDRGISFALLLDKDGQFSLHSPWAPTVPLTIPKGFVETGTNEPSPIPKGAPESEDEELVEAKDDKPHVTTPGTPKKSPATPKKKPVNKKEAPEDKKGKKKSDDSPIEDLERVKVFEEDPTGFHRLEFPSEGARIDWIDSLDIPHRMALPLAPYELIVRACLETLRLVLGCAFGSRVGEGIITAYLEVARFLHARNDDDRADFQKADTFAISDWKIFVVTLFQMGVGVLPPPKPVKKKRNLRRSESYMMNLEWEEFLATEGQWGAQAEYLREPAWAWLVEEEQRMYAEQPKSPGQNHMEGPVKNIFIKRCIEDARAFAETEAGKRVASYMPHGCGEKNAREGGLATSLVALHLLREEQKLVNIQDPHVLRFTAPLCQLATWLGWSSWRDWYLNEDYEVEMWDFDESQISPSDCVPCPFPPPSIYDWIIDSLDSKNPQPFFCLEDIVRDNKDKLPPPFFGEGTPVATRITSPIFEKLTPRTKQICHIYANIVGPPGFTHVHTVEMMVKLNITEFILDTLPEGIQLPLREALLRCQESPPTTWGATELKLVGRDDLAMLTGEVVKRDFRWAPPPPKEPLKDVMTLAAEEAKERDAPRNTGAFDEKTEQDRQAVCRLIYKDDRRFFEAVKLLQTTKPPVIRVNVDPSATDKEAVEEENFKGMMTAVRTLATPIGRGLLYFSTRMPVITERYPINGFVLSAIIRPSGRRTEPDRARLSDEKIAWAFFHAGVAAALNIRRDATHIDSSWVVFNKPKQEGPSVRHAGFLLGLGLNGHLKTIAKWHAFKYLTPKHTMTSIGLLLGLAASFLGTMNTMVTKLLSVHVTRLLPPGSAELNLSALTQAAGVMGIGLLYCGTQHRRMSEVMLSEIEYIEPQDSCVPTDMLRNEGYRLAAGFSLGFICLGRGQDLKGLGDLHIVERLLALAVDSKEVALAHVLDKATAGATMALALMFLKTNDASLAKKIDIPDTQHLFDYIRPDILLLRTLAKHLIMWDEIEGTYEWIRWHLKEFMRKRFLLYEIEKLDSEDMPLFNIVSGLCFAIALKYAGSGNEEVRDVLLHYLDQFMRLCSLPALNYDEKLARNTVHHCQDLLSLCCATVVAGSGDLEVFRRLRVLHGKLDEELEAYGSHMAGHMAIGILFLSGGMCTFGTSPIAIAALVCAFYPLFPIQISDNRFHLQAFRHFWVLATEARCLVARDVNTNRPASIPVTISLRDGSQIKKTTPCLLPDLATITNVTTTSPQYWTVVLDFENNPKHLANFNKSQTIYVHRRAAVASTSSAFQATMQALDELQSSKEASADSINLDWLLKLPIFQSLDRSEKAMLLPTPDRYGCTSGSTGLTQLLNGNSSGLAALAALLPENGSGQPEIEVPRGSASVDLWLQLEDDLRGVNVGNADRLRNVRVVFSFVERMGQGECMAIGVEKVERLKCLVAELERGEEW</sequence>
<dbReference type="STRING" id="1160509.A0A3N4HUV8"/>
<dbReference type="OrthoDB" id="26401at2759"/>
<dbReference type="Pfam" id="PF21282">
    <property type="entry name" value="APC1_3rd"/>
    <property type="match status" value="1"/>
</dbReference>
<feature type="compositionally biased region" description="Acidic residues" evidence="6">
    <location>
        <begin position="86"/>
        <end position="102"/>
    </location>
</feature>
<reference evidence="9 10" key="1">
    <citation type="journal article" date="2018" name="Nat. Ecol. Evol.">
        <title>Pezizomycetes genomes reveal the molecular basis of ectomycorrhizal truffle lifestyle.</title>
        <authorList>
            <person name="Murat C."/>
            <person name="Payen T."/>
            <person name="Noel B."/>
            <person name="Kuo A."/>
            <person name="Morin E."/>
            <person name="Chen J."/>
            <person name="Kohler A."/>
            <person name="Krizsan K."/>
            <person name="Balestrini R."/>
            <person name="Da Silva C."/>
            <person name="Montanini B."/>
            <person name="Hainaut M."/>
            <person name="Levati E."/>
            <person name="Barry K.W."/>
            <person name="Belfiori B."/>
            <person name="Cichocki N."/>
            <person name="Clum A."/>
            <person name="Dockter R.B."/>
            <person name="Fauchery L."/>
            <person name="Guy J."/>
            <person name="Iotti M."/>
            <person name="Le Tacon F."/>
            <person name="Lindquist E.A."/>
            <person name="Lipzen A."/>
            <person name="Malagnac F."/>
            <person name="Mello A."/>
            <person name="Molinier V."/>
            <person name="Miyauchi S."/>
            <person name="Poulain J."/>
            <person name="Riccioni C."/>
            <person name="Rubini A."/>
            <person name="Sitrit Y."/>
            <person name="Splivallo R."/>
            <person name="Traeger S."/>
            <person name="Wang M."/>
            <person name="Zifcakova L."/>
            <person name="Wipf D."/>
            <person name="Zambonelli A."/>
            <person name="Paolocci F."/>
            <person name="Nowrousian M."/>
            <person name="Ottonello S."/>
            <person name="Baldrian P."/>
            <person name="Spatafora J.W."/>
            <person name="Henrissat B."/>
            <person name="Nagy L.G."/>
            <person name="Aury J.M."/>
            <person name="Wincker P."/>
            <person name="Grigoriev I.V."/>
            <person name="Bonfante P."/>
            <person name="Martin F.M."/>
        </authorList>
    </citation>
    <scope>NUCLEOTIDE SEQUENCE [LARGE SCALE GENOMIC DNA]</scope>
    <source>
        <strain evidence="9 10">RN42</strain>
    </source>
</reference>
<evidence type="ECO:0000259" key="7">
    <source>
        <dbReference type="Pfam" id="PF12859"/>
    </source>
</evidence>
<dbReference type="PANTHER" id="PTHR12827:SF3">
    <property type="entry name" value="ANAPHASE-PROMOTING COMPLEX SUBUNIT 1"/>
    <property type="match status" value="1"/>
</dbReference>